<comment type="caution">
    <text evidence="1">The sequence shown here is derived from an EMBL/GenBank/DDBJ whole genome shotgun (WGS) entry which is preliminary data.</text>
</comment>
<proteinExistence type="predicted"/>
<evidence type="ECO:0000313" key="1">
    <source>
        <dbReference type="EMBL" id="EMI16986.1"/>
    </source>
</evidence>
<keyword evidence="2" id="KW-1185">Reference proteome</keyword>
<gene>
    <name evidence="1" type="ORF">RMSM_06077</name>
</gene>
<name>M5RD37_9BACT</name>
<dbReference type="EMBL" id="ANOG01000879">
    <property type="protein sequence ID" value="EMI16986.1"/>
    <property type="molecule type" value="Genomic_DNA"/>
</dbReference>
<protein>
    <submittedName>
        <fullName evidence="1">Uncharacterized protein</fullName>
    </submittedName>
</protein>
<organism evidence="1 2">
    <name type="scientific">Rhodopirellula maiorica SM1</name>
    <dbReference type="NCBI Taxonomy" id="1265738"/>
    <lineage>
        <taxon>Bacteria</taxon>
        <taxon>Pseudomonadati</taxon>
        <taxon>Planctomycetota</taxon>
        <taxon>Planctomycetia</taxon>
        <taxon>Pirellulales</taxon>
        <taxon>Pirellulaceae</taxon>
        <taxon>Novipirellula</taxon>
    </lineage>
</organism>
<accession>M5RD37</accession>
<dbReference type="Proteomes" id="UP000011991">
    <property type="component" value="Unassembled WGS sequence"/>
</dbReference>
<dbReference type="AlphaFoldDB" id="M5RD37"/>
<reference evidence="1 2" key="1">
    <citation type="journal article" date="2013" name="Mar. Genomics">
        <title>Expression of sulfatases in Rhodopirellula baltica and the diversity of sulfatases in the genus Rhodopirellula.</title>
        <authorList>
            <person name="Wegner C.E."/>
            <person name="Richter-Heitmann T."/>
            <person name="Klindworth A."/>
            <person name="Klockow C."/>
            <person name="Richter M."/>
            <person name="Achstetter T."/>
            <person name="Glockner F.O."/>
            <person name="Harder J."/>
        </authorList>
    </citation>
    <scope>NUCLEOTIDE SEQUENCE [LARGE SCALE GENOMIC DNA]</scope>
    <source>
        <strain evidence="1 2">SM1</strain>
    </source>
</reference>
<sequence length="41" mass="4357">MALATPCWPAPVSAITRVFAHPQRQQGLANRVVNLVSTGVV</sequence>
<evidence type="ECO:0000313" key="2">
    <source>
        <dbReference type="Proteomes" id="UP000011991"/>
    </source>
</evidence>